<dbReference type="PANTHER" id="PTHR43083:SF6">
    <property type="entry name" value="MANNAN POLYMERASE COMPLEXES SUBUNIT MNN9"/>
    <property type="match status" value="1"/>
</dbReference>
<dbReference type="AlphaFoldDB" id="A0AAN8I2W9"/>
<dbReference type="InterPro" id="IPR052086">
    <property type="entry name" value="Mannan_Polymerase_Subunit"/>
</dbReference>
<feature type="region of interest" description="Disordered" evidence="2">
    <location>
        <begin position="52"/>
        <end position="85"/>
    </location>
</feature>
<evidence type="ECO:0008006" key="6">
    <source>
        <dbReference type="Google" id="ProtNLM"/>
    </source>
</evidence>
<dbReference type="Proteomes" id="UP001316803">
    <property type="component" value="Unassembled WGS sequence"/>
</dbReference>
<name>A0AAN8I2W9_9EURO</name>
<proteinExistence type="inferred from homology"/>
<comment type="similarity">
    <text evidence="1">Belongs to the ANP1/MMN9/VAN1 family.</text>
</comment>
<dbReference type="Pfam" id="PF03452">
    <property type="entry name" value="Anp1"/>
    <property type="match status" value="2"/>
</dbReference>
<accession>A0AAN8I2W9</accession>
<keyword evidence="5" id="KW-1185">Reference proteome</keyword>
<evidence type="ECO:0000256" key="3">
    <source>
        <dbReference type="SAM" id="SignalP"/>
    </source>
</evidence>
<dbReference type="PANTHER" id="PTHR43083">
    <property type="entry name" value="MANNAN POLYMERASE II"/>
    <property type="match status" value="1"/>
</dbReference>
<reference evidence="4 5" key="1">
    <citation type="submission" date="2022-12" db="EMBL/GenBank/DDBJ databases">
        <title>Genomic features and morphological characterization of a novel Knufia sp. strain isolated from spacecraft assembly facility.</title>
        <authorList>
            <person name="Teixeira M."/>
            <person name="Chander A.M."/>
            <person name="Stajich J.E."/>
            <person name="Venkateswaran K."/>
        </authorList>
    </citation>
    <scope>NUCLEOTIDE SEQUENCE [LARGE SCALE GENOMIC DNA]</scope>
    <source>
        <strain evidence="4 5">FJI-L2-BK-P2</strain>
    </source>
</reference>
<evidence type="ECO:0000256" key="2">
    <source>
        <dbReference type="SAM" id="MobiDB-lite"/>
    </source>
</evidence>
<sequence>MRSISTILRLIAQALVALFAIDSIVSHFNPKYTDFSNHNRIHDELSVSSYGYDTQEASSPSNSNHISHDSGASPMHQRFHEQHQPAKAHSAYAVTSWSSTDKEIAHWTLERSYSDPDDIPTESVLSLTITRDENSWGRNPDEKPRTIYSFLDFVTNTTLSPSASSLAILTSSQTEFDRYKQILTPTQENKDQKIYYDYPFHRITLVLHTAATRASPPDAETDTPDSSSSSRASRHAIAQHERRATLAKLRNYLQSVSLSTESHLLWLDSDVYKFSSNTMVSHMISKTRTTPTAEVGILTARCRMGEPELADAWIADHPEYHLPDPPANGESEDERRGTEGGKYEMMAHKVKAQGHYDLNAWRGRRQGPNNIEQESLWSDLSSWEPHPAGQKTEMLDQAIADTSDDDVVRLDSVGGTILMMRADLVRMGLNFATGYFVGMSFEHGEGWDGIETEGVCLLSRSLSRDGQSMCYSLGGEWGVWHTIF</sequence>
<gene>
    <name evidence="4" type="ORF">OHC33_006984</name>
</gene>
<feature type="signal peptide" evidence="3">
    <location>
        <begin position="1"/>
        <end position="26"/>
    </location>
</feature>
<evidence type="ECO:0000313" key="4">
    <source>
        <dbReference type="EMBL" id="KAK5952097.1"/>
    </source>
</evidence>
<dbReference type="InterPro" id="IPR029044">
    <property type="entry name" value="Nucleotide-diphossugar_trans"/>
</dbReference>
<evidence type="ECO:0000313" key="5">
    <source>
        <dbReference type="Proteomes" id="UP001316803"/>
    </source>
</evidence>
<protein>
    <recommendedName>
        <fullName evidence="6">Glycosyltransferase family 31 protein</fullName>
    </recommendedName>
</protein>
<comment type="caution">
    <text evidence="4">The sequence shown here is derived from an EMBL/GenBank/DDBJ whole genome shotgun (WGS) entry which is preliminary data.</text>
</comment>
<feature type="region of interest" description="Disordered" evidence="2">
    <location>
        <begin position="318"/>
        <end position="339"/>
    </location>
</feature>
<keyword evidence="3" id="KW-0732">Signal</keyword>
<feature type="compositionally biased region" description="Polar residues" evidence="2">
    <location>
        <begin position="52"/>
        <end position="65"/>
    </location>
</feature>
<feature type="compositionally biased region" description="Low complexity" evidence="2">
    <location>
        <begin position="214"/>
        <end position="231"/>
    </location>
</feature>
<dbReference type="EMBL" id="JAKLMC020000017">
    <property type="protein sequence ID" value="KAK5952097.1"/>
    <property type="molecule type" value="Genomic_DNA"/>
</dbReference>
<organism evidence="4 5">
    <name type="scientific">Knufia fluminis</name>
    <dbReference type="NCBI Taxonomy" id="191047"/>
    <lineage>
        <taxon>Eukaryota</taxon>
        <taxon>Fungi</taxon>
        <taxon>Dikarya</taxon>
        <taxon>Ascomycota</taxon>
        <taxon>Pezizomycotina</taxon>
        <taxon>Eurotiomycetes</taxon>
        <taxon>Chaetothyriomycetidae</taxon>
        <taxon>Chaetothyriales</taxon>
        <taxon>Trichomeriaceae</taxon>
        <taxon>Knufia</taxon>
    </lineage>
</organism>
<feature type="region of interest" description="Disordered" evidence="2">
    <location>
        <begin position="211"/>
        <end position="240"/>
    </location>
</feature>
<evidence type="ECO:0000256" key="1">
    <source>
        <dbReference type="ARBA" id="ARBA00037964"/>
    </source>
</evidence>
<feature type="chain" id="PRO_5042846728" description="Glycosyltransferase family 31 protein" evidence="3">
    <location>
        <begin position="27"/>
        <end position="484"/>
    </location>
</feature>
<dbReference type="Gene3D" id="3.90.550.10">
    <property type="entry name" value="Spore Coat Polysaccharide Biosynthesis Protein SpsA, Chain A"/>
    <property type="match status" value="1"/>
</dbReference>